<evidence type="ECO:0000313" key="2">
    <source>
        <dbReference type="Proteomes" id="UP000197619"/>
    </source>
</evidence>
<reference evidence="1 2" key="1">
    <citation type="submission" date="2017-05" db="EMBL/GenBank/DDBJ databases">
        <title>Genome of assembly of the Bengalese finch, Lonchura striata domestica.</title>
        <authorList>
            <person name="Colquitt B.M."/>
            <person name="Brainard M.S."/>
        </authorList>
    </citation>
    <scope>NUCLEOTIDE SEQUENCE [LARGE SCALE GENOMIC DNA]</scope>
    <source>
        <strain evidence="1">White83orange57</strain>
    </source>
</reference>
<evidence type="ECO:0000313" key="1">
    <source>
        <dbReference type="EMBL" id="OWK51655.1"/>
    </source>
</evidence>
<organism evidence="1 2">
    <name type="scientific">Lonchura striata</name>
    <name type="common">white-rumped munia</name>
    <dbReference type="NCBI Taxonomy" id="40157"/>
    <lineage>
        <taxon>Eukaryota</taxon>
        <taxon>Metazoa</taxon>
        <taxon>Chordata</taxon>
        <taxon>Craniata</taxon>
        <taxon>Vertebrata</taxon>
        <taxon>Euteleostomi</taxon>
        <taxon>Archelosauria</taxon>
        <taxon>Archosauria</taxon>
        <taxon>Dinosauria</taxon>
        <taxon>Saurischia</taxon>
        <taxon>Theropoda</taxon>
        <taxon>Coelurosauria</taxon>
        <taxon>Aves</taxon>
        <taxon>Neognathae</taxon>
        <taxon>Neoaves</taxon>
        <taxon>Telluraves</taxon>
        <taxon>Australaves</taxon>
        <taxon>Passeriformes</taxon>
        <taxon>Passeroidea</taxon>
        <taxon>Estrildidae</taxon>
        <taxon>Estrildinae</taxon>
        <taxon>Lonchura</taxon>
    </lineage>
</organism>
<proteinExistence type="predicted"/>
<accession>A0A218UD69</accession>
<dbReference type="Proteomes" id="UP000197619">
    <property type="component" value="Unassembled WGS sequence"/>
</dbReference>
<dbReference type="AlphaFoldDB" id="A0A218UD69"/>
<gene>
    <name evidence="1" type="ORF">RLOC_00000560</name>
</gene>
<keyword evidence="2" id="KW-1185">Reference proteome</keyword>
<sequence length="110" mass="12679">MLYRLFETICRTEACRSPSTVNFHPLPWRLTSDLRRALRPLYSARQRSRARPRPCPPFGLLVNTGVFFPAPAPVANGPVWICSLPLRSPDPRSRKANLGSQPRRYKMMWT</sequence>
<comment type="caution">
    <text evidence="1">The sequence shown here is derived from an EMBL/GenBank/DDBJ whole genome shotgun (WGS) entry which is preliminary data.</text>
</comment>
<name>A0A218UD69_9PASE</name>
<dbReference type="EMBL" id="MUZQ01000413">
    <property type="protein sequence ID" value="OWK51655.1"/>
    <property type="molecule type" value="Genomic_DNA"/>
</dbReference>
<protein>
    <submittedName>
        <fullName evidence="1">Uncharacterized protein</fullName>
    </submittedName>
</protein>